<feature type="domain" description="Orn/Lys/Arg decarboxylases family 1 pyridoxal-P attachment site" evidence="4">
    <location>
        <begin position="8"/>
        <end position="378"/>
    </location>
</feature>
<comment type="caution">
    <text evidence="5">The sequence shown here is derived from an EMBL/GenBank/DDBJ whole genome shotgun (WGS) entry which is preliminary data.</text>
</comment>
<dbReference type="EMBL" id="JACRTJ010000022">
    <property type="protein sequence ID" value="MBC8599546.1"/>
    <property type="molecule type" value="Genomic_DNA"/>
</dbReference>
<evidence type="ECO:0000313" key="6">
    <source>
        <dbReference type="Proteomes" id="UP000647491"/>
    </source>
</evidence>
<reference evidence="5 6" key="1">
    <citation type="submission" date="2020-08" db="EMBL/GenBank/DDBJ databases">
        <title>Genome public.</title>
        <authorList>
            <person name="Liu C."/>
            <person name="Sun Q."/>
        </authorList>
    </citation>
    <scope>NUCLEOTIDE SEQUENCE [LARGE SCALE GENOMIC DNA]</scope>
    <source>
        <strain evidence="5 6">BX10</strain>
    </source>
</reference>
<dbReference type="InterPro" id="IPR052357">
    <property type="entry name" value="Orn_Lys_Arg_decarboxylase-I"/>
</dbReference>
<dbReference type="InterPro" id="IPR015424">
    <property type="entry name" value="PyrdxlP-dep_Trfase"/>
</dbReference>
<dbReference type="InterPro" id="IPR036633">
    <property type="entry name" value="Prn/Lys/Arg_de-COase_C_sf"/>
</dbReference>
<dbReference type="SUPFAM" id="SSF55904">
    <property type="entry name" value="Ornithine decarboxylase C-terminal domain"/>
    <property type="match status" value="1"/>
</dbReference>
<proteinExistence type="predicted"/>
<keyword evidence="5" id="KW-0808">Transferase</keyword>
<dbReference type="InterPro" id="IPR000310">
    <property type="entry name" value="Orn/Lys/Arg_deCO2ase_major_dom"/>
</dbReference>
<keyword evidence="6" id="KW-1185">Reference proteome</keyword>
<dbReference type="SUPFAM" id="SSF53383">
    <property type="entry name" value="PLP-dependent transferases"/>
    <property type="match status" value="1"/>
</dbReference>
<accession>A0ABR7NVC4</accession>
<organism evidence="5 6">
    <name type="scientific">Enterocloster hominis</name>
    <name type="common">ex Liu et al. 2021</name>
    <dbReference type="NCBI Taxonomy" id="2763663"/>
    <lineage>
        <taxon>Bacteria</taxon>
        <taxon>Bacillati</taxon>
        <taxon>Bacillota</taxon>
        <taxon>Clostridia</taxon>
        <taxon>Lachnospirales</taxon>
        <taxon>Lachnospiraceae</taxon>
        <taxon>Enterocloster</taxon>
    </lineage>
</organism>
<evidence type="ECO:0000256" key="3">
    <source>
        <dbReference type="SAM" id="MobiDB-lite"/>
    </source>
</evidence>
<evidence type="ECO:0000259" key="4">
    <source>
        <dbReference type="Pfam" id="PF01276"/>
    </source>
</evidence>
<dbReference type="Pfam" id="PF01276">
    <property type="entry name" value="OKR_DC_1"/>
    <property type="match status" value="1"/>
</dbReference>
<dbReference type="Gene3D" id="3.40.640.10">
    <property type="entry name" value="Type I PLP-dependent aspartate aminotransferase-like (Major domain)"/>
    <property type="match status" value="1"/>
</dbReference>
<comment type="cofactor">
    <cofactor evidence="1">
        <name>pyridoxal 5'-phosphate</name>
        <dbReference type="ChEBI" id="CHEBI:597326"/>
    </cofactor>
</comment>
<name>A0ABR7NVC4_9FIRM</name>
<dbReference type="PANTHER" id="PTHR43277">
    <property type="entry name" value="ARGININE DECARBOXYLASE"/>
    <property type="match status" value="1"/>
</dbReference>
<dbReference type="InterPro" id="IPR015421">
    <property type="entry name" value="PyrdxlP-dep_Trfase_major"/>
</dbReference>
<dbReference type="GO" id="GO:0016740">
    <property type="term" value="F:transferase activity"/>
    <property type="evidence" value="ECO:0007669"/>
    <property type="project" value="UniProtKB-KW"/>
</dbReference>
<dbReference type="Gene3D" id="3.90.105.10">
    <property type="entry name" value="Molybdopterin biosynthesis moea protein, domain 2"/>
    <property type="match status" value="1"/>
</dbReference>
<evidence type="ECO:0000256" key="1">
    <source>
        <dbReference type="ARBA" id="ARBA00001933"/>
    </source>
</evidence>
<dbReference type="PANTHER" id="PTHR43277:SF4">
    <property type="entry name" value="ARGININE DECARBOXYLASE"/>
    <property type="match status" value="1"/>
</dbReference>
<keyword evidence="2" id="KW-0663">Pyridoxal phosphate</keyword>
<protein>
    <submittedName>
        <fullName evidence="5">PLP-dependent transferase</fullName>
    </submittedName>
</protein>
<gene>
    <name evidence="5" type="ORF">H8708_09970</name>
</gene>
<evidence type="ECO:0000256" key="2">
    <source>
        <dbReference type="ARBA" id="ARBA00022898"/>
    </source>
</evidence>
<dbReference type="Proteomes" id="UP000647491">
    <property type="component" value="Unassembled WGS sequence"/>
</dbReference>
<sequence length="516" mass="57324">MEIRKNSLLEKLENYGKSDFYPFHMPGHKRQDFLNGFPDPYSIDITEIDGFDNLHHAEGILKESMERAAEIYGADQTCYLVNGSTCGILSAVCGSTAWGGKLLMARNCHKSAYHGLILNHLEPVYVYPSYLEGPGISGGVCPSDVRRILEQDKKREIQAVLVVSPTYEGVVSDIAGIAAAAHEHGIPLIVDEAHGAHLPFGERENGFPEPALSMGADVVIQSLHKTLPCFTQTAVLHMKGDLADRERICRYLGMFQSSSPSYVFMAAMEQCIRFMDGDGRREMAAYGKRLERFFQQVKDLRNLKVLDWEKIVEADHSRKAGAAPGTISVYGWDPSKIVISCKRVWFKNVSGERQRLSGEALGNILRERYHLEMEMCAPEYVIGMTSVMDTEEGLLRLEKALWELDQELDTEPESVSGRTGEGHGDRGLSELPQPPLRLSPAEAMEMPGIRKRLSESAGSVSREFIYLYPPGIPVLAPGEEITEDVLERAAWYEAMGLSVQGLEDPSLSNIITVAEK</sequence>
<evidence type="ECO:0000313" key="5">
    <source>
        <dbReference type="EMBL" id="MBC8599546.1"/>
    </source>
</evidence>
<feature type="region of interest" description="Disordered" evidence="3">
    <location>
        <begin position="408"/>
        <end position="438"/>
    </location>
</feature>